<accession>A0A9E2SAT9</accession>
<evidence type="ECO:0000313" key="1">
    <source>
        <dbReference type="EMBL" id="MBV4357892.1"/>
    </source>
</evidence>
<name>A0A9E2SAT9_9BACT</name>
<organism evidence="1 2">
    <name type="scientific">Pinibacter aurantiacus</name>
    <dbReference type="NCBI Taxonomy" id="2851599"/>
    <lineage>
        <taxon>Bacteria</taxon>
        <taxon>Pseudomonadati</taxon>
        <taxon>Bacteroidota</taxon>
        <taxon>Chitinophagia</taxon>
        <taxon>Chitinophagales</taxon>
        <taxon>Chitinophagaceae</taxon>
        <taxon>Pinibacter</taxon>
    </lineage>
</organism>
<comment type="caution">
    <text evidence="1">The sequence shown here is derived from an EMBL/GenBank/DDBJ whole genome shotgun (WGS) entry which is preliminary data.</text>
</comment>
<gene>
    <name evidence="1" type="ORF">KTO63_12080</name>
</gene>
<keyword evidence="2" id="KW-1185">Reference proteome</keyword>
<evidence type="ECO:0000313" key="2">
    <source>
        <dbReference type="Proteomes" id="UP000812270"/>
    </source>
</evidence>
<reference evidence="1" key="1">
    <citation type="submission" date="2021-06" db="EMBL/GenBank/DDBJ databases">
        <authorList>
            <person name="Huq M.A."/>
        </authorList>
    </citation>
    <scope>NUCLEOTIDE SEQUENCE</scope>
    <source>
        <strain evidence="1">MAH-26</strain>
    </source>
</reference>
<sequence>MLIFLDIDGVMVPAKGWKAPEILNDGFPAFSSKATDALRNLVSGNVTVVLTTSHKANYTIQEWKDIFSKRGIGVFNLKALPENINNLSRKEEIVNWVNLNPLSEEFIIIDDDKSLNELPGFLKENLIQTSPYIGLTDAHLENIQLLLSKNYLH</sequence>
<proteinExistence type="predicted"/>
<dbReference type="RefSeq" id="WP_217791545.1">
    <property type="nucleotide sequence ID" value="NZ_JAHSPG010000008.1"/>
</dbReference>
<protein>
    <submittedName>
        <fullName evidence="1">Uncharacterized protein</fullName>
    </submittedName>
</protein>
<dbReference type="EMBL" id="JAHSPG010000008">
    <property type="protein sequence ID" value="MBV4357892.1"/>
    <property type="molecule type" value="Genomic_DNA"/>
</dbReference>
<dbReference type="Proteomes" id="UP000812270">
    <property type="component" value="Unassembled WGS sequence"/>
</dbReference>
<dbReference type="Pfam" id="PF18143">
    <property type="entry name" value="HAD_SAK_2"/>
    <property type="match status" value="1"/>
</dbReference>
<dbReference type="AlphaFoldDB" id="A0A9E2SAT9"/>